<sequence length="87" mass="9913">VIEESAKEIPESDTLKKGQKEVPVVKKARSIKKKPMRKLAIPNEEDSEATEEDEPHMFKRLRKDTYVKDSNTEEVIIESTPGDANMT</sequence>
<evidence type="ECO:0000313" key="2">
    <source>
        <dbReference type="EMBL" id="MCI41316.1"/>
    </source>
</evidence>
<feature type="compositionally biased region" description="Acidic residues" evidence="1">
    <location>
        <begin position="43"/>
        <end position="54"/>
    </location>
</feature>
<proteinExistence type="predicted"/>
<protein>
    <submittedName>
        <fullName evidence="2">Uncharacterized protein</fullName>
    </submittedName>
</protein>
<name>A0A392S0F5_9FABA</name>
<feature type="compositionally biased region" description="Basic and acidic residues" evidence="1">
    <location>
        <begin position="1"/>
        <end position="24"/>
    </location>
</feature>
<reference evidence="2 3" key="1">
    <citation type="journal article" date="2018" name="Front. Plant Sci.">
        <title>Red Clover (Trifolium pratense) and Zigzag Clover (T. medium) - A Picture of Genomic Similarities and Differences.</title>
        <authorList>
            <person name="Dluhosova J."/>
            <person name="Istvanek J."/>
            <person name="Nedelnik J."/>
            <person name="Repkova J."/>
        </authorList>
    </citation>
    <scope>NUCLEOTIDE SEQUENCE [LARGE SCALE GENOMIC DNA]</scope>
    <source>
        <strain evidence="3">cv. 10/8</strain>
        <tissue evidence="2">Leaf</tissue>
    </source>
</reference>
<organism evidence="2 3">
    <name type="scientific">Trifolium medium</name>
    <dbReference type="NCBI Taxonomy" id="97028"/>
    <lineage>
        <taxon>Eukaryota</taxon>
        <taxon>Viridiplantae</taxon>
        <taxon>Streptophyta</taxon>
        <taxon>Embryophyta</taxon>
        <taxon>Tracheophyta</taxon>
        <taxon>Spermatophyta</taxon>
        <taxon>Magnoliopsida</taxon>
        <taxon>eudicotyledons</taxon>
        <taxon>Gunneridae</taxon>
        <taxon>Pentapetalae</taxon>
        <taxon>rosids</taxon>
        <taxon>fabids</taxon>
        <taxon>Fabales</taxon>
        <taxon>Fabaceae</taxon>
        <taxon>Papilionoideae</taxon>
        <taxon>50 kb inversion clade</taxon>
        <taxon>NPAAA clade</taxon>
        <taxon>Hologalegina</taxon>
        <taxon>IRL clade</taxon>
        <taxon>Trifolieae</taxon>
        <taxon>Trifolium</taxon>
    </lineage>
</organism>
<comment type="caution">
    <text evidence="2">The sequence shown here is derived from an EMBL/GenBank/DDBJ whole genome shotgun (WGS) entry which is preliminary data.</text>
</comment>
<evidence type="ECO:0000313" key="3">
    <source>
        <dbReference type="Proteomes" id="UP000265520"/>
    </source>
</evidence>
<evidence type="ECO:0000256" key="1">
    <source>
        <dbReference type="SAM" id="MobiDB-lite"/>
    </source>
</evidence>
<feature type="non-terminal residue" evidence="2">
    <location>
        <position position="1"/>
    </location>
</feature>
<feature type="region of interest" description="Disordered" evidence="1">
    <location>
        <begin position="1"/>
        <end position="64"/>
    </location>
</feature>
<dbReference type="Proteomes" id="UP000265520">
    <property type="component" value="Unassembled WGS sequence"/>
</dbReference>
<accession>A0A392S0F5</accession>
<keyword evidence="3" id="KW-1185">Reference proteome</keyword>
<dbReference type="AlphaFoldDB" id="A0A392S0F5"/>
<feature type="compositionally biased region" description="Basic residues" evidence="1">
    <location>
        <begin position="26"/>
        <end position="37"/>
    </location>
</feature>
<feature type="non-terminal residue" evidence="2">
    <location>
        <position position="87"/>
    </location>
</feature>
<dbReference type="EMBL" id="LXQA010290734">
    <property type="protein sequence ID" value="MCI41316.1"/>
    <property type="molecule type" value="Genomic_DNA"/>
</dbReference>